<evidence type="ECO:0000259" key="6">
    <source>
        <dbReference type="Pfam" id="PF00155"/>
    </source>
</evidence>
<comment type="cofactor">
    <cofactor evidence="1 5">
        <name>pyridoxal 5'-phosphate</name>
        <dbReference type="ChEBI" id="CHEBI:597326"/>
    </cofactor>
</comment>
<dbReference type="InterPro" id="IPR015422">
    <property type="entry name" value="PyrdxlP-dep_Trfase_small"/>
</dbReference>
<proteinExistence type="inferred from homology"/>
<dbReference type="Gene3D" id="3.90.1150.10">
    <property type="entry name" value="Aspartate Aminotransferase, domain 1"/>
    <property type="match status" value="1"/>
</dbReference>
<keyword evidence="2 7" id="KW-0032">Aminotransferase</keyword>
<dbReference type="InterPro" id="IPR024892">
    <property type="entry name" value="ArAT"/>
</dbReference>
<dbReference type="Proteomes" id="UP000274391">
    <property type="component" value="Unassembled WGS sequence"/>
</dbReference>
<keyword evidence="8" id="KW-1185">Reference proteome</keyword>
<evidence type="ECO:0000313" key="8">
    <source>
        <dbReference type="Proteomes" id="UP000274391"/>
    </source>
</evidence>
<gene>
    <name evidence="7" type="ORF">EG850_07840</name>
</gene>
<evidence type="ECO:0000256" key="3">
    <source>
        <dbReference type="ARBA" id="ARBA00022679"/>
    </source>
</evidence>
<dbReference type="CDD" id="cd00609">
    <property type="entry name" value="AAT_like"/>
    <property type="match status" value="1"/>
</dbReference>
<sequence>MSDDVPVKLRAEILAQRPYKQGKPAPADSFKLSSNELPFEPLERVVNAVRESAQFNRYPDAGATSVREALAEHYGLTVDQVIVGAGSVSLLYQAVQAAAGPGDEVLYAWRSFEAYPGMVTVAGAKSVRVPLLADGRHDLDGMLEAITDRTRLVIVCSPNNPTGPAVRQDEFERFLAKVPNDVLVIADEAYIEFVTDQAALNATRLLADHANLVVARTFSKAYGLAGLRVGYMMGDPRVLSAFHTTAIPFLISAQGQAAALAVMQEADAVRRRVNEITVRRDEVRRALLDQGWPVPETQANFVYLPCGELTERVAEMLREGGIIARAYPGDGIRITIGEEASVTPLLAACWRIIERYPYLRSDESSEG</sequence>
<dbReference type="SUPFAM" id="SSF53383">
    <property type="entry name" value="PLP-dependent transferases"/>
    <property type="match status" value="1"/>
</dbReference>
<dbReference type="PANTHER" id="PTHR43643:SF3">
    <property type="entry name" value="HISTIDINOL-PHOSPHATE AMINOTRANSFERASE"/>
    <property type="match status" value="1"/>
</dbReference>
<dbReference type="GO" id="GO:0008483">
    <property type="term" value="F:transaminase activity"/>
    <property type="evidence" value="ECO:0007669"/>
    <property type="project" value="UniProtKB-KW"/>
</dbReference>
<dbReference type="InterPro" id="IPR001917">
    <property type="entry name" value="Aminotrans_II_pyridoxalP_BS"/>
</dbReference>
<evidence type="ECO:0000256" key="4">
    <source>
        <dbReference type="ARBA" id="ARBA00022898"/>
    </source>
</evidence>
<comment type="caution">
    <text evidence="7">The sequence shown here is derived from an EMBL/GenBank/DDBJ whole genome shotgun (WGS) entry which is preliminary data.</text>
</comment>
<dbReference type="PROSITE" id="PS00599">
    <property type="entry name" value="AA_TRANSFER_CLASS_2"/>
    <property type="match status" value="1"/>
</dbReference>
<organism evidence="7 8">
    <name type="scientific">Gulosibacter macacae</name>
    <dbReference type="NCBI Taxonomy" id="2488791"/>
    <lineage>
        <taxon>Bacteria</taxon>
        <taxon>Bacillati</taxon>
        <taxon>Actinomycetota</taxon>
        <taxon>Actinomycetes</taxon>
        <taxon>Micrococcales</taxon>
        <taxon>Microbacteriaceae</taxon>
        <taxon>Gulosibacter</taxon>
    </lineage>
</organism>
<evidence type="ECO:0000256" key="5">
    <source>
        <dbReference type="RuleBase" id="RU003693"/>
    </source>
</evidence>
<dbReference type="InterPro" id="IPR015424">
    <property type="entry name" value="PyrdxlP-dep_Trfase"/>
</dbReference>
<dbReference type="InterPro" id="IPR015421">
    <property type="entry name" value="PyrdxlP-dep_Trfase_major"/>
</dbReference>
<dbReference type="GO" id="GO:0030170">
    <property type="term" value="F:pyridoxal phosphate binding"/>
    <property type="evidence" value="ECO:0007669"/>
    <property type="project" value="InterPro"/>
</dbReference>
<dbReference type="OrthoDB" id="9809616at2"/>
<evidence type="ECO:0000313" key="7">
    <source>
        <dbReference type="EMBL" id="RRJ86552.1"/>
    </source>
</evidence>
<accession>A0A3P3VUR4</accession>
<dbReference type="RefSeq" id="WP_124972253.1">
    <property type="nucleotide sequence ID" value="NZ_RQVS01000008.1"/>
</dbReference>
<comment type="similarity">
    <text evidence="5">Belongs to the class-II pyridoxal-phosphate-dependent aminotransferase family.</text>
</comment>
<dbReference type="EMBL" id="RQVS01000008">
    <property type="protein sequence ID" value="RRJ86552.1"/>
    <property type="molecule type" value="Genomic_DNA"/>
</dbReference>
<dbReference type="Gene3D" id="3.40.640.10">
    <property type="entry name" value="Type I PLP-dependent aspartate aminotransferase-like (Major domain)"/>
    <property type="match status" value="1"/>
</dbReference>
<name>A0A3P3VUR4_9MICO</name>
<protein>
    <submittedName>
        <fullName evidence="7">Aminotransferase class I/II-fold pyridoxal phosphate-dependent enzyme</fullName>
    </submittedName>
</protein>
<evidence type="ECO:0000256" key="2">
    <source>
        <dbReference type="ARBA" id="ARBA00022576"/>
    </source>
</evidence>
<feature type="domain" description="Aminotransferase class I/classII large" evidence="6">
    <location>
        <begin position="29"/>
        <end position="346"/>
    </location>
</feature>
<reference evidence="7 8" key="1">
    <citation type="submission" date="2018-11" db="EMBL/GenBank/DDBJ databases">
        <title>YIM 102482-1 draft genome.</title>
        <authorList>
            <person name="Li G."/>
            <person name="Jiang Y."/>
        </authorList>
    </citation>
    <scope>NUCLEOTIDE SEQUENCE [LARGE SCALE GENOMIC DNA]</scope>
    <source>
        <strain evidence="7 8">YIM 102482-1</strain>
    </source>
</reference>
<dbReference type="InterPro" id="IPR050106">
    <property type="entry name" value="HistidinolP_aminotransfase"/>
</dbReference>
<dbReference type="AlphaFoldDB" id="A0A3P3VUR4"/>
<dbReference type="PANTHER" id="PTHR43643">
    <property type="entry name" value="HISTIDINOL-PHOSPHATE AMINOTRANSFERASE 2"/>
    <property type="match status" value="1"/>
</dbReference>
<dbReference type="NCBIfam" id="NF002878">
    <property type="entry name" value="PRK03321.1"/>
    <property type="match status" value="1"/>
</dbReference>
<evidence type="ECO:0000256" key="1">
    <source>
        <dbReference type="ARBA" id="ARBA00001933"/>
    </source>
</evidence>
<keyword evidence="4 5" id="KW-0663">Pyridoxal phosphate</keyword>
<keyword evidence="3 7" id="KW-0808">Transferase</keyword>
<dbReference type="InterPro" id="IPR004839">
    <property type="entry name" value="Aminotransferase_I/II_large"/>
</dbReference>
<dbReference type="Pfam" id="PF00155">
    <property type="entry name" value="Aminotran_1_2"/>
    <property type="match status" value="1"/>
</dbReference>